<evidence type="ECO:0000313" key="3">
    <source>
        <dbReference type="Proteomes" id="UP000000263"/>
    </source>
</evidence>
<dbReference type="OrthoDB" id="9811121at2"/>
<dbReference type="KEGG" id="rca:Rcas_0119"/>
<dbReference type="AlphaFoldDB" id="A7NFM9"/>
<proteinExistence type="predicted"/>
<evidence type="ECO:0000313" key="2">
    <source>
        <dbReference type="EMBL" id="ABU56255.1"/>
    </source>
</evidence>
<keyword evidence="3" id="KW-1185">Reference proteome</keyword>
<organism evidence="2 3">
    <name type="scientific">Roseiflexus castenholzii (strain DSM 13941 / HLO8)</name>
    <dbReference type="NCBI Taxonomy" id="383372"/>
    <lineage>
        <taxon>Bacteria</taxon>
        <taxon>Bacillati</taxon>
        <taxon>Chloroflexota</taxon>
        <taxon>Chloroflexia</taxon>
        <taxon>Chloroflexales</taxon>
        <taxon>Roseiflexineae</taxon>
        <taxon>Roseiflexaceae</taxon>
        <taxon>Roseiflexus</taxon>
    </lineage>
</organism>
<dbReference type="SUPFAM" id="SSF55729">
    <property type="entry name" value="Acyl-CoA N-acyltransferases (Nat)"/>
    <property type="match status" value="1"/>
</dbReference>
<protein>
    <recommendedName>
        <fullName evidence="1">N-acetyltransferase domain-containing protein</fullName>
    </recommendedName>
</protein>
<reference evidence="2 3" key="1">
    <citation type="submission" date="2007-08" db="EMBL/GenBank/DDBJ databases">
        <title>Complete sequence of Roseiflexus castenholzii DSM 13941.</title>
        <authorList>
            <consortium name="US DOE Joint Genome Institute"/>
            <person name="Copeland A."/>
            <person name="Lucas S."/>
            <person name="Lapidus A."/>
            <person name="Barry K."/>
            <person name="Glavina del Rio T."/>
            <person name="Dalin E."/>
            <person name="Tice H."/>
            <person name="Pitluck S."/>
            <person name="Thompson L.S."/>
            <person name="Brettin T."/>
            <person name="Bruce D."/>
            <person name="Detter J.C."/>
            <person name="Han C."/>
            <person name="Tapia R."/>
            <person name="Schmutz J."/>
            <person name="Larimer F."/>
            <person name="Land M."/>
            <person name="Hauser L."/>
            <person name="Kyrpides N."/>
            <person name="Mikhailova N."/>
            <person name="Bryant D.A."/>
            <person name="Hanada S."/>
            <person name="Tsukatani Y."/>
            <person name="Richardson P."/>
        </authorList>
    </citation>
    <scope>NUCLEOTIDE SEQUENCE [LARGE SCALE GENOMIC DNA]</scope>
    <source>
        <strain evidence="3">DSM 13941 / HLO8</strain>
    </source>
</reference>
<dbReference type="Pfam" id="PF00583">
    <property type="entry name" value="Acetyltransf_1"/>
    <property type="match status" value="1"/>
</dbReference>
<feature type="domain" description="N-acetyltransferase" evidence="1">
    <location>
        <begin position="4"/>
        <end position="199"/>
    </location>
</feature>
<dbReference type="HOGENOM" id="CLU_093119_1_0_0"/>
<dbReference type="InterPro" id="IPR000182">
    <property type="entry name" value="GNAT_dom"/>
</dbReference>
<dbReference type="EMBL" id="CP000804">
    <property type="protein sequence ID" value="ABU56255.1"/>
    <property type="molecule type" value="Genomic_DNA"/>
</dbReference>
<dbReference type="GO" id="GO:0016747">
    <property type="term" value="F:acyltransferase activity, transferring groups other than amino-acyl groups"/>
    <property type="evidence" value="ECO:0007669"/>
    <property type="project" value="InterPro"/>
</dbReference>
<accession>A7NFM9</accession>
<dbReference type="Gene3D" id="3.40.630.30">
    <property type="match status" value="1"/>
</dbReference>
<name>A7NFM9_ROSCS</name>
<dbReference type="Proteomes" id="UP000000263">
    <property type="component" value="Chromosome"/>
</dbReference>
<dbReference type="CDD" id="cd04301">
    <property type="entry name" value="NAT_SF"/>
    <property type="match status" value="1"/>
</dbReference>
<gene>
    <name evidence="2" type="ordered locus">Rcas_0119</name>
</gene>
<dbReference type="PROSITE" id="PS51186">
    <property type="entry name" value="GNAT"/>
    <property type="match status" value="1"/>
</dbReference>
<sequence length="205" mass="23138">MSEIVIVNTRPEHIDQLVQHQRICFPTLADHELMRREHFESQLRLFPEGQHVALDGDRVVGQSSTFRISGAIALAPHTYHWIVAGNFFTNHDPEGEWLYGADMSVHPDYRGRGISRMLYNARKDLVRRLGLRGMVGGGMIPGYVRYRDQMSPLEYAQAVAAGLLTDPTLTPQLRAGFELRGILPNYIEAGELGNDSTLIVWENRG</sequence>
<dbReference type="InterPro" id="IPR016181">
    <property type="entry name" value="Acyl_CoA_acyltransferase"/>
</dbReference>
<dbReference type="eggNOG" id="COG3153">
    <property type="taxonomic scope" value="Bacteria"/>
</dbReference>
<dbReference type="STRING" id="383372.Rcas_0119"/>
<evidence type="ECO:0000259" key="1">
    <source>
        <dbReference type="PROSITE" id="PS51186"/>
    </source>
</evidence>
<dbReference type="RefSeq" id="WP_011997660.1">
    <property type="nucleotide sequence ID" value="NC_009767.1"/>
</dbReference>